<keyword evidence="1" id="KW-0378">Hydrolase</keyword>
<dbReference type="InterPro" id="IPR037138">
    <property type="entry name" value="His_deacetylse_dom_sf"/>
</dbReference>
<keyword evidence="5" id="KW-1185">Reference proteome</keyword>
<evidence type="ECO:0000259" key="3">
    <source>
        <dbReference type="Pfam" id="PF00850"/>
    </source>
</evidence>
<keyword evidence="2" id="KW-0472">Membrane</keyword>
<dbReference type="InterPro" id="IPR000286">
    <property type="entry name" value="HDACs"/>
</dbReference>
<evidence type="ECO:0000256" key="1">
    <source>
        <dbReference type="ARBA" id="ARBA00022801"/>
    </source>
</evidence>
<accession>A0AAD1XGD8</accession>
<feature type="domain" description="Histone deacetylase" evidence="3">
    <location>
        <begin position="190"/>
        <end position="394"/>
    </location>
</feature>
<organism evidence="4 5">
    <name type="scientific">Euplotes crassus</name>
    <dbReference type="NCBI Taxonomy" id="5936"/>
    <lineage>
        <taxon>Eukaryota</taxon>
        <taxon>Sar</taxon>
        <taxon>Alveolata</taxon>
        <taxon>Ciliophora</taxon>
        <taxon>Intramacronucleata</taxon>
        <taxon>Spirotrichea</taxon>
        <taxon>Hypotrichia</taxon>
        <taxon>Euplotida</taxon>
        <taxon>Euplotidae</taxon>
        <taxon>Moneuplotes</taxon>
    </lineage>
</organism>
<dbReference type="SUPFAM" id="SSF52768">
    <property type="entry name" value="Arginase/deacetylase"/>
    <property type="match status" value="1"/>
</dbReference>
<dbReference type="GO" id="GO:0004407">
    <property type="term" value="F:histone deacetylase activity"/>
    <property type="evidence" value="ECO:0007669"/>
    <property type="project" value="InterPro"/>
</dbReference>
<dbReference type="GO" id="GO:0000118">
    <property type="term" value="C:histone deacetylase complex"/>
    <property type="evidence" value="ECO:0007669"/>
    <property type="project" value="TreeGrafter"/>
</dbReference>
<dbReference type="InterPro" id="IPR044150">
    <property type="entry name" value="HDAC_classIV"/>
</dbReference>
<dbReference type="Pfam" id="PF00850">
    <property type="entry name" value="Hist_deacetyl"/>
    <property type="match status" value="1"/>
</dbReference>
<dbReference type="InterPro" id="IPR023801">
    <property type="entry name" value="His_deacetylse_dom"/>
</dbReference>
<sequence length="403" mass="45512">MEALLNATIWASAIALIPLSFTVFWDNDFGLFYIAFFGALIMLTVWPIIQEFIFMGFTMGRKKITWPTPNSQGERLKDEELSQIIEDLLGENLGTKHPIVYSPGYNITAFGLEKLHPFDSRKYGRIYNFLTEWKVLSKEDKLLAPSICSRTFLYETCTFWHLALLNYSLYIGKCVELPICFLPAWLVRWRTLNPMLRATYGTVCASFMALQRGVAINLSGGYHHACGNQGGGFCIYPDITIAINLLRKFCGIKKVMIIDLDAHQGNGHERDFLNDADIYIIDCFRPNIYPGDMDARKAIDKELHVYPQDDDSSYLGKISCIPSCIQQFKPDFIMYNAGTDIMAGDPLSGLNISEEGVIQRDELVIRSASDNNVPLCMVLSGGYQKCNAECIAKSIQNVFELLE</sequence>
<comment type="caution">
    <text evidence="4">The sequence shown here is derived from an EMBL/GenBank/DDBJ whole genome shotgun (WGS) entry which is preliminary data.</text>
</comment>
<feature type="transmembrane region" description="Helical" evidence="2">
    <location>
        <begin position="7"/>
        <end position="25"/>
    </location>
</feature>
<evidence type="ECO:0000256" key="2">
    <source>
        <dbReference type="SAM" id="Phobius"/>
    </source>
</evidence>
<dbReference type="PANTHER" id="PTHR10625:SF23">
    <property type="entry name" value="HISTONE DEACETYLASE 11"/>
    <property type="match status" value="1"/>
</dbReference>
<dbReference type="Gene3D" id="3.40.800.20">
    <property type="entry name" value="Histone deacetylase domain"/>
    <property type="match status" value="1"/>
</dbReference>
<dbReference type="CDD" id="cd09993">
    <property type="entry name" value="HDAC_classIV"/>
    <property type="match status" value="1"/>
</dbReference>
<dbReference type="InterPro" id="IPR023696">
    <property type="entry name" value="Ureohydrolase_dom_sf"/>
</dbReference>
<feature type="transmembrane region" description="Helical" evidence="2">
    <location>
        <begin position="31"/>
        <end position="54"/>
    </location>
</feature>
<reference evidence="4" key="1">
    <citation type="submission" date="2023-07" db="EMBL/GenBank/DDBJ databases">
        <authorList>
            <consortium name="AG Swart"/>
            <person name="Singh M."/>
            <person name="Singh A."/>
            <person name="Seah K."/>
            <person name="Emmerich C."/>
        </authorList>
    </citation>
    <scope>NUCLEOTIDE SEQUENCE</scope>
    <source>
        <strain evidence="4">DP1</strain>
    </source>
</reference>
<keyword evidence="2" id="KW-1133">Transmembrane helix</keyword>
<evidence type="ECO:0000313" key="4">
    <source>
        <dbReference type="EMBL" id="CAI2371442.1"/>
    </source>
</evidence>
<dbReference type="EMBL" id="CAMPGE010012682">
    <property type="protein sequence ID" value="CAI2371442.1"/>
    <property type="molecule type" value="Genomic_DNA"/>
</dbReference>
<keyword evidence="2" id="KW-0812">Transmembrane</keyword>
<proteinExistence type="predicted"/>
<evidence type="ECO:0000313" key="5">
    <source>
        <dbReference type="Proteomes" id="UP001295684"/>
    </source>
</evidence>
<protein>
    <recommendedName>
        <fullName evidence="3">Histone deacetylase domain-containing protein</fullName>
    </recommendedName>
</protein>
<dbReference type="GO" id="GO:0040029">
    <property type="term" value="P:epigenetic regulation of gene expression"/>
    <property type="evidence" value="ECO:0007669"/>
    <property type="project" value="TreeGrafter"/>
</dbReference>
<dbReference type="PRINTS" id="PR01270">
    <property type="entry name" value="HDASUPER"/>
</dbReference>
<dbReference type="GO" id="GO:0016787">
    <property type="term" value="F:hydrolase activity"/>
    <property type="evidence" value="ECO:0007669"/>
    <property type="project" value="UniProtKB-KW"/>
</dbReference>
<name>A0AAD1XGD8_EUPCR</name>
<dbReference type="AlphaFoldDB" id="A0AAD1XGD8"/>
<dbReference type="Proteomes" id="UP001295684">
    <property type="component" value="Unassembled WGS sequence"/>
</dbReference>
<dbReference type="PANTHER" id="PTHR10625">
    <property type="entry name" value="HISTONE DEACETYLASE HDAC1-RELATED"/>
    <property type="match status" value="1"/>
</dbReference>
<gene>
    <name evidence="4" type="ORF">ECRASSUSDP1_LOCUS12765</name>
</gene>